<dbReference type="AlphaFoldDB" id="A0A9J6ZHR7"/>
<feature type="transmembrane region" description="Helical" evidence="7">
    <location>
        <begin position="400"/>
        <end position="419"/>
    </location>
</feature>
<dbReference type="InterPro" id="IPR006043">
    <property type="entry name" value="NCS2"/>
</dbReference>
<feature type="transmembrane region" description="Helical" evidence="7">
    <location>
        <begin position="12"/>
        <end position="33"/>
    </location>
</feature>
<evidence type="ECO:0000256" key="7">
    <source>
        <dbReference type="SAM" id="Phobius"/>
    </source>
</evidence>
<dbReference type="KEGG" id="plig:NAG76_03655"/>
<keyword evidence="4 7" id="KW-0812">Transmembrane</keyword>
<dbReference type="PANTHER" id="PTHR42810:SF1">
    <property type="entry name" value="PURINE PERMEASE YWDJ-RELATED"/>
    <property type="match status" value="1"/>
</dbReference>
<proteinExistence type="inferred from homology"/>
<feature type="transmembrane region" description="Helical" evidence="7">
    <location>
        <begin position="102"/>
        <end position="125"/>
    </location>
</feature>
<dbReference type="GO" id="GO:0042907">
    <property type="term" value="F:xanthine transmembrane transporter activity"/>
    <property type="evidence" value="ECO:0007669"/>
    <property type="project" value="TreeGrafter"/>
</dbReference>
<keyword evidence="6 7" id="KW-0472">Membrane</keyword>
<gene>
    <name evidence="8" type="ORF">NAG76_03655</name>
</gene>
<dbReference type="PANTHER" id="PTHR42810">
    <property type="entry name" value="PURINE PERMEASE C1399.01C-RELATED"/>
    <property type="match status" value="1"/>
</dbReference>
<feature type="transmembrane region" description="Helical" evidence="7">
    <location>
        <begin position="187"/>
        <end position="207"/>
    </location>
</feature>
<protein>
    <submittedName>
        <fullName evidence="8">Uracil/xanthine transporter</fullName>
    </submittedName>
</protein>
<evidence type="ECO:0000256" key="4">
    <source>
        <dbReference type="ARBA" id="ARBA00022692"/>
    </source>
</evidence>
<evidence type="ECO:0000256" key="2">
    <source>
        <dbReference type="ARBA" id="ARBA00008821"/>
    </source>
</evidence>
<evidence type="ECO:0000256" key="3">
    <source>
        <dbReference type="ARBA" id="ARBA00022448"/>
    </source>
</evidence>
<keyword evidence="3" id="KW-0813">Transport</keyword>
<feature type="transmembrane region" description="Helical" evidence="7">
    <location>
        <begin position="162"/>
        <end position="180"/>
    </location>
</feature>
<reference evidence="8" key="1">
    <citation type="submission" date="2022-05" db="EMBL/GenBank/DDBJ databases">
        <title>Novel bacterial taxa in a minimal lignocellulolytic consortium and its capacity to transform plastics disclosed by genome-resolved metagenomics.</title>
        <authorList>
            <person name="Rodriguez C.A.D."/>
            <person name="Diaz-Garcia L."/>
            <person name="Herrera K."/>
            <person name="Tarazona N.A."/>
            <person name="Sproer C."/>
            <person name="Overmann J."/>
            <person name="Jimenez D.J."/>
        </authorList>
    </citation>
    <scope>NUCLEOTIDE SEQUENCE</scope>
    <source>
        <strain evidence="8">MAG5</strain>
    </source>
</reference>
<dbReference type="EMBL" id="CP097899">
    <property type="protein sequence ID" value="URN95368.1"/>
    <property type="molecule type" value="Genomic_DNA"/>
</dbReference>
<organism evidence="8 9">
    <name type="scientific">Candidatus Pristimantibacillus lignocellulolyticus</name>
    <dbReference type="NCBI Taxonomy" id="2994561"/>
    <lineage>
        <taxon>Bacteria</taxon>
        <taxon>Bacillati</taxon>
        <taxon>Bacillota</taxon>
        <taxon>Bacilli</taxon>
        <taxon>Bacillales</taxon>
        <taxon>Paenibacillaceae</taxon>
        <taxon>Candidatus Pristimantibacillus</taxon>
    </lineage>
</organism>
<dbReference type="NCBIfam" id="NF037981">
    <property type="entry name" value="NCS2_1"/>
    <property type="match status" value="1"/>
</dbReference>
<comment type="similarity">
    <text evidence="2">Belongs to the nucleobase:cation symporter-2 (NCS2) (TC 2.A.40) family.</text>
</comment>
<dbReference type="Pfam" id="PF00860">
    <property type="entry name" value="Xan_ur_permease"/>
    <property type="match status" value="1"/>
</dbReference>
<sequence>MKEHSSKVTFFASLQWVFFIFANIVVVPISIGLAFDLPTYEVVTILRSSLIITGIACILQALIGHKYPLLEGHSGVIWALMLNLAASAPTLGLSLIEIGGGVATGMLLAGAVTILLVVCGATPIIRKVFSPMVMNVFLMLLTFQLAFIFFKGMLKINDNGTLDVAITVFSVIVAIFVAVLKIKGNALIGNFSLLIGIIVGWIVYAFIFPTESMMATGDGAQPAFSLFPLGKPNLQYGIIFITFLGCMINMSNTYASITAASKLDNSSPKPKQFRNSLFLTGIYSVVASLFGLVSYAPFASSVGFLESTQIYDKKPFLIGGGIITVLGIIPSLGLMLATIPITVGNAVLFIAYLQLLGTALKGVQGYSFNSISIHRIAIPILVGVSLLATDPKIFSNFPSLIQPLLSNGFIVGVLLSILLETTVKWDKPKKEKVISS</sequence>
<evidence type="ECO:0000256" key="1">
    <source>
        <dbReference type="ARBA" id="ARBA00004141"/>
    </source>
</evidence>
<feature type="transmembrane region" description="Helical" evidence="7">
    <location>
        <begin position="132"/>
        <end position="150"/>
    </location>
</feature>
<dbReference type="GO" id="GO:0005886">
    <property type="term" value="C:plasma membrane"/>
    <property type="evidence" value="ECO:0007669"/>
    <property type="project" value="TreeGrafter"/>
</dbReference>
<feature type="transmembrane region" description="Helical" evidence="7">
    <location>
        <begin position="45"/>
        <end position="63"/>
    </location>
</feature>
<evidence type="ECO:0000313" key="9">
    <source>
        <dbReference type="Proteomes" id="UP001056756"/>
    </source>
</evidence>
<feature type="transmembrane region" description="Helical" evidence="7">
    <location>
        <begin position="316"/>
        <end position="336"/>
    </location>
</feature>
<evidence type="ECO:0000256" key="6">
    <source>
        <dbReference type="ARBA" id="ARBA00023136"/>
    </source>
</evidence>
<dbReference type="Proteomes" id="UP001056756">
    <property type="component" value="Chromosome"/>
</dbReference>
<feature type="transmembrane region" description="Helical" evidence="7">
    <location>
        <begin position="276"/>
        <end position="296"/>
    </location>
</feature>
<evidence type="ECO:0000313" key="8">
    <source>
        <dbReference type="EMBL" id="URN95368.1"/>
    </source>
</evidence>
<feature type="transmembrane region" description="Helical" evidence="7">
    <location>
        <begin position="366"/>
        <end position="388"/>
    </location>
</feature>
<keyword evidence="5 7" id="KW-1133">Transmembrane helix</keyword>
<evidence type="ECO:0000256" key="5">
    <source>
        <dbReference type="ARBA" id="ARBA00022989"/>
    </source>
</evidence>
<feature type="transmembrane region" description="Helical" evidence="7">
    <location>
        <begin position="75"/>
        <end position="96"/>
    </location>
</feature>
<feature type="transmembrane region" description="Helical" evidence="7">
    <location>
        <begin position="234"/>
        <end position="255"/>
    </location>
</feature>
<name>A0A9J6ZHR7_9BACL</name>
<comment type="subcellular location">
    <subcellularLocation>
        <location evidence="1">Membrane</location>
        <topology evidence="1">Multi-pass membrane protein</topology>
    </subcellularLocation>
</comment>
<accession>A0A9J6ZHR7</accession>
<dbReference type="NCBIfam" id="NF008502">
    <property type="entry name" value="PRK11412.1"/>
    <property type="match status" value="1"/>
</dbReference>